<evidence type="ECO:0000256" key="2">
    <source>
        <dbReference type="SAM" id="Phobius"/>
    </source>
</evidence>
<comment type="caution">
    <text evidence="3">The sequence shown here is derived from an EMBL/GenBank/DDBJ whole genome shotgun (WGS) entry which is preliminary data.</text>
</comment>
<dbReference type="AlphaFoldDB" id="A0A9P1MXP5"/>
<sequence length="476" mass="54348">MFWIILTQEKIDESPKKVFEQHKTVTIESVRNSVKVVQTFANLVKDFSLEDMSPKLFEWIRKELNIVDLRTKILERLPNSIFDNLAHTIKILKQCSLSHPPITEKTEFMAMLNDPIEAQNKEMENIEKPVDKSQDNFKQLSDKESAKTGRLSKQNLVGYSASMTTMLHNYQARTVTRADSFIESYENQVSSRNIADLAQFLLTIILYSIAMIIFGADTAFFIVFQARKITLTTLKKYSNIFMLICLIFAVGLSVYAILGTFRISPFRYDCELIGDSQSSDGKFLNFDGQVANLRSITDECKKDESVYSKMSAHLNKKTISGYLENYQSDVQHFSTGLTSLDIRMNPQAIGSHISNLKGQYTLFKNHQIKNCKNMDGLVLNNIQYIITLLTNRTTDLEEFDRLGLDISTKLGILPSNTNQFIQTSFKELKNITLKTVDTINNQLDSSDISCHLNIPTRPVPENQNPENGKSENFRIF</sequence>
<keyword evidence="2" id="KW-1133">Transmembrane helix</keyword>
<accession>A0A9P1MXP5</accession>
<gene>
    <name evidence="3" type="ORF">CAMP_LOCUS2491</name>
</gene>
<proteinExistence type="predicted"/>
<dbReference type="Proteomes" id="UP001152747">
    <property type="component" value="Unassembled WGS sequence"/>
</dbReference>
<keyword evidence="2" id="KW-0812">Transmembrane</keyword>
<organism evidence="3 4">
    <name type="scientific">Caenorhabditis angaria</name>
    <dbReference type="NCBI Taxonomy" id="860376"/>
    <lineage>
        <taxon>Eukaryota</taxon>
        <taxon>Metazoa</taxon>
        <taxon>Ecdysozoa</taxon>
        <taxon>Nematoda</taxon>
        <taxon>Chromadorea</taxon>
        <taxon>Rhabditida</taxon>
        <taxon>Rhabditina</taxon>
        <taxon>Rhabditomorpha</taxon>
        <taxon>Rhabditoidea</taxon>
        <taxon>Rhabditidae</taxon>
        <taxon>Peloderinae</taxon>
        <taxon>Caenorhabditis</taxon>
    </lineage>
</organism>
<keyword evidence="4" id="KW-1185">Reference proteome</keyword>
<evidence type="ECO:0000313" key="4">
    <source>
        <dbReference type="Proteomes" id="UP001152747"/>
    </source>
</evidence>
<keyword evidence="2" id="KW-0472">Membrane</keyword>
<feature type="region of interest" description="Disordered" evidence="1">
    <location>
        <begin position="456"/>
        <end position="476"/>
    </location>
</feature>
<name>A0A9P1MXP5_9PELO</name>
<reference evidence="3" key="1">
    <citation type="submission" date="2022-11" db="EMBL/GenBank/DDBJ databases">
        <authorList>
            <person name="Kikuchi T."/>
        </authorList>
    </citation>
    <scope>NUCLEOTIDE SEQUENCE</scope>
    <source>
        <strain evidence="3">PS1010</strain>
    </source>
</reference>
<protein>
    <submittedName>
        <fullName evidence="3">Uncharacterized protein</fullName>
    </submittedName>
</protein>
<evidence type="ECO:0000313" key="3">
    <source>
        <dbReference type="EMBL" id="CAI5439854.1"/>
    </source>
</evidence>
<evidence type="ECO:0000256" key="1">
    <source>
        <dbReference type="SAM" id="MobiDB-lite"/>
    </source>
</evidence>
<dbReference type="EMBL" id="CANHGI010000001">
    <property type="protein sequence ID" value="CAI5439854.1"/>
    <property type="molecule type" value="Genomic_DNA"/>
</dbReference>
<feature type="transmembrane region" description="Helical" evidence="2">
    <location>
        <begin position="236"/>
        <end position="258"/>
    </location>
</feature>
<feature type="transmembrane region" description="Helical" evidence="2">
    <location>
        <begin position="200"/>
        <end position="224"/>
    </location>
</feature>